<dbReference type="InParanoid" id="A0A409Y5V4"/>
<feature type="region of interest" description="Disordered" evidence="1">
    <location>
        <begin position="46"/>
        <end position="126"/>
    </location>
</feature>
<dbReference type="Proteomes" id="UP000284842">
    <property type="component" value="Unassembled WGS sequence"/>
</dbReference>
<dbReference type="PANTHER" id="PTHR36168:SF1">
    <property type="entry name" value="ORC1-LIKE AAA ATPASE DOMAIN-CONTAINING PROTEIN"/>
    <property type="match status" value="1"/>
</dbReference>
<proteinExistence type="predicted"/>
<feature type="region of interest" description="Disordered" evidence="1">
    <location>
        <begin position="185"/>
        <end position="209"/>
    </location>
</feature>
<dbReference type="AlphaFoldDB" id="A0A409Y5V4"/>
<keyword evidence="4" id="KW-1185">Reference proteome</keyword>
<evidence type="ECO:0000256" key="1">
    <source>
        <dbReference type="SAM" id="MobiDB-lite"/>
    </source>
</evidence>
<name>A0A409Y5V4_9AGAR</name>
<organism evidence="3 4">
    <name type="scientific">Panaeolus cyanescens</name>
    <dbReference type="NCBI Taxonomy" id="181874"/>
    <lineage>
        <taxon>Eukaryota</taxon>
        <taxon>Fungi</taxon>
        <taxon>Dikarya</taxon>
        <taxon>Basidiomycota</taxon>
        <taxon>Agaricomycotina</taxon>
        <taxon>Agaricomycetes</taxon>
        <taxon>Agaricomycetidae</taxon>
        <taxon>Agaricales</taxon>
        <taxon>Agaricineae</taxon>
        <taxon>Galeropsidaceae</taxon>
        <taxon>Panaeolus</taxon>
    </lineage>
</organism>
<dbReference type="Pfam" id="PF24913">
    <property type="entry name" value="WHD_AAA_fung"/>
    <property type="match status" value="1"/>
</dbReference>
<feature type="compositionally biased region" description="Basic residues" evidence="1">
    <location>
        <begin position="62"/>
        <end position="80"/>
    </location>
</feature>
<dbReference type="EMBL" id="NHTK01001383">
    <property type="protein sequence ID" value="PPQ98405.1"/>
    <property type="molecule type" value="Genomic_DNA"/>
</dbReference>
<dbReference type="PANTHER" id="PTHR36168">
    <property type="entry name" value="CHROMOSOME 1, WHOLE GENOME SHOTGUN SEQUENCE"/>
    <property type="match status" value="1"/>
</dbReference>
<feature type="compositionally biased region" description="Basic and acidic residues" evidence="1">
    <location>
        <begin position="499"/>
        <end position="523"/>
    </location>
</feature>
<feature type="compositionally biased region" description="Acidic residues" evidence="1">
    <location>
        <begin position="195"/>
        <end position="209"/>
    </location>
</feature>
<dbReference type="STRING" id="181874.A0A409Y5V4"/>
<dbReference type="Gene3D" id="3.40.50.300">
    <property type="entry name" value="P-loop containing nucleotide triphosphate hydrolases"/>
    <property type="match status" value="1"/>
</dbReference>
<dbReference type="SUPFAM" id="SSF52540">
    <property type="entry name" value="P-loop containing nucleoside triphosphate hydrolases"/>
    <property type="match status" value="1"/>
</dbReference>
<feature type="compositionally biased region" description="Pro residues" evidence="1">
    <location>
        <begin position="109"/>
        <end position="119"/>
    </location>
</feature>
<evidence type="ECO:0000259" key="2">
    <source>
        <dbReference type="Pfam" id="PF24913"/>
    </source>
</evidence>
<dbReference type="InterPro" id="IPR056808">
    <property type="entry name" value="HTH_AAA"/>
</dbReference>
<reference evidence="3 4" key="1">
    <citation type="journal article" date="2018" name="Evol. Lett.">
        <title>Horizontal gene cluster transfer increased hallucinogenic mushroom diversity.</title>
        <authorList>
            <person name="Reynolds H.T."/>
            <person name="Vijayakumar V."/>
            <person name="Gluck-Thaler E."/>
            <person name="Korotkin H.B."/>
            <person name="Matheny P.B."/>
            <person name="Slot J.C."/>
        </authorList>
    </citation>
    <scope>NUCLEOTIDE SEQUENCE [LARGE SCALE GENOMIC DNA]</scope>
    <source>
        <strain evidence="3 4">2629</strain>
    </source>
</reference>
<dbReference type="OrthoDB" id="511599at2759"/>
<accession>A0A409Y5V4</accession>
<sequence>MSIGRLPRVLQCRTQTSLFLRPLVNAGLTQPYASWLIQQRAYVVPSTPPNGTPAQGTGTSRHAAHSHASHNSHTHGRHTKAPTPRIPPITPPQARHEIHEGTAVLNVPYNPPGGGPGPNIPGGGGGTFTNSPLLDAMLTTVVGLGAVFIGGIAYVKWYKKNVLVKIEEAFQPGYDPALELAKLHTSRKGPPRDFSDDDPNSLEDGEPWTEDLRRKEQDHIDDIIHGNEVGHYYMLLGPKGTGKGTMIFDAMAKCNADGVSMCDAHPDLEVFRLRLGKALNYEFNEDTQTGLFQRRDPREGGPALDIERAMNKLEKVALQQARVRQKPLVLIINNVHFFQNDEEGRNMLLQLQQKAEAWAASGILTMVFSSDDFWPFNVMRKNASRMHVLSIYDLNMKDSLKAIHKLRRRSGKPAADSEEVEQTLNLVGGRLSYLTKVGEAAKARQMLDMAEHLLEVEKGWLMSQIGLIPDCDDDVMDEQKWSSCSWLLLQEFVKEREKQESERDALRQERAKAREEAEKKGEVLEVEEEDDSELPLPAIPWWRCRQIMTRADFMEELDRLNIIAIDIKLNVRPDSNLILHAAQQVTNEEGFQELLDGVRDRIDEIESLHRTRELTFKDLDKGDMVRLAVDKRGSELLMTLRDDDDDDGGDDDDD</sequence>
<feature type="region of interest" description="Disordered" evidence="1">
    <location>
        <begin position="499"/>
        <end position="529"/>
    </location>
</feature>
<dbReference type="InterPro" id="IPR027417">
    <property type="entry name" value="P-loop_NTPase"/>
</dbReference>
<evidence type="ECO:0000313" key="4">
    <source>
        <dbReference type="Proteomes" id="UP000284842"/>
    </source>
</evidence>
<evidence type="ECO:0000313" key="3">
    <source>
        <dbReference type="EMBL" id="PPQ98405.1"/>
    </source>
</evidence>
<protein>
    <recommendedName>
        <fullName evidence="2">AAA protein C-terminal winged helix domain-containing protein</fullName>
    </recommendedName>
</protein>
<comment type="caution">
    <text evidence="3">The sequence shown here is derived from an EMBL/GenBank/DDBJ whole genome shotgun (WGS) entry which is preliminary data.</text>
</comment>
<gene>
    <name evidence="3" type="ORF">CVT24_004084</name>
</gene>
<feature type="domain" description="AAA protein C-terminal winged helix" evidence="2">
    <location>
        <begin position="463"/>
        <end position="606"/>
    </location>
</feature>